<dbReference type="PANTHER" id="PTHR34477">
    <property type="entry name" value="UPF0213 PROTEIN YHBQ"/>
    <property type="match status" value="1"/>
</dbReference>
<organism evidence="3 4">
    <name type="scientific">Dyella monticola</name>
    <dbReference type="NCBI Taxonomy" id="1927958"/>
    <lineage>
        <taxon>Bacteria</taxon>
        <taxon>Pseudomonadati</taxon>
        <taxon>Pseudomonadota</taxon>
        <taxon>Gammaproteobacteria</taxon>
        <taxon>Lysobacterales</taxon>
        <taxon>Rhodanobacteraceae</taxon>
        <taxon>Dyella</taxon>
    </lineage>
</organism>
<dbReference type="OrthoDB" id="9807770at2"/>
<evidence type="ECO:0000256" key="1">
    <source>
        <dbReference type="ARBA" id="ARBA00007435"/>
    </source>
</evidence>
<reference evidence="3 4" key="1">
    <citation type="submission" date="2018-07" db="EMBL/GenBank/DDBJ databases">
        <title>Dyella monticola sp. nov. and Dyella psychrodurans sp. nov. isolated from monsoon evergreen broad-leaved forest soil of Dinghu Mountain, China.</title>
        <authorList>
            <person name="Gao Z."/>
            <person name="Qiu L."/>
        </authorList>
    </citation>
    <scope>NUCLEOTIDE SEQUENCE [LARGE SCALE GENOMIC DNA]</scope>
    <source>
        <strain evidence="3 4">4G-K06</strain>
    </source>
</reference>
<dbReference type="Pfam" id="PF01541">
    <property type="entry name" value="GIY-YIG"/>
    <property type="match status" value="1"/>
</dbReference>
<gene>
    <name evidence="3" type="ORF">DWU98_20730</name>
</gene>
<dbReference type="PANTHER" id="PTHR34477:SF5">
    <property type="entry name" value="BSL5627 PROTEIN"/>
    <property type="match status" value="1"/>
</dbReference>
<dbReference type="EMBL" id="QRBE01000021">
    <property type="protein sequence ID" value="RDS78864.1"/>
    <property type="molecule type" value="Genomic_DNA"/>
</dbReference>
<dbReference type="InterPro" id="IPR000305">
    <property type="entry name" value="GIY-YIG_endonuc"/>
</dbReference>
<keyword evidence="4" id="KW-1185">Reference proteome</keyword>
<dbReference type="RefSeq" id="WP_115497499.1">
    <property type="nucleotide sequence ID" value="NZ_QRBE01000021.1"/>
</dbReference>
<dbReference type="CDD" id="cd10448">
    <property type="entry name" value="GIY-YIG_unchar_3"/>
    <property type="match status" value="1"/>
</dbReference>
<evidence type="ECO:0000313" key="4">
    <source>
        <dbReference type="Proteomes" id="UP000254258"/>
    </source>
</evidence>
<dbReference type="Proteomes" id="UP000254258">
    <property type="component" value="Unassembled WGS sequence"/>
</dbReference>
<dbReference type="InterPro" id="IPR035901">
    <property type="entry name" value="GIY-YIG_endonuc_sf"/>
</dbReference>
<feature type="domain" description="GIY-YIG" evidence="2">
    <location>
        <begin position="4"/>
        <end position="80"/>
    </location>
</feature>
<proteinExistence type="inferred from homology"/>
<dbReference type="SUPFAM" id="SSF82771">
    <property type="entry name" value="GIY-YIG endonuclease"/>
    <property type="match status" value="1"/>
</dbReference>
<accession>A0A370WRW6</accession>
<name>A0A370WRW6_9GAMM</name>
<dbReference type="PROSITE" id="PS50164">
    <property type="entry name" value="GIY_YIG"/>
    <property type="match status" value="1"/>
</dbReference>
<comment type="similarity">
    <text evidence="1">Belongs to the UPF0213 family.</text>
</comment>
<sequence>MDRRLPCVYILASRKRGTLYVGVTSDLITRIWQHKTRVTKCFTNQYHAHVFVWFELHGTMESAVLREKAIKNWKREWKIRLVEDGNPQWVDLYPSLV</sequence>
<evidence type="ECO:0000259" key="2">
    <source>
        <dbReference type="PROSITE" id="PS50164"/>
    </source>
</evidence>
<protein>
    <submittedName>
        <fullName evidence="3">GIY-YIG nuclease family protein</fullName>
    </submittedName>
</protein>
<comment type="caution">
    <text evidence="3">The sequence shown here is derived from an EMBL/GenBank/DDBJ whole genome shotgun (WGS) entry which is preliminary data.</text>
</comment>
<evidence type="ECO:0000313" key="3">
    <source>
        <dbReference type="EMBL" id="RDS78864.1"/>
    </source>
</evidence>
<dbReference type="InterPro" id="IPR050190">
    <property type="entry name" value="UPF0213_domain"/>
</dbReference>
<dbReference type="AlphaFoldDB" id="A0A370WRW6"/>
<dbReference type="Gene3D" id="3.40.1440.10">
    <property type="entry name" value="GIY-YIG endonuclease"/>
    <property type="match status" value="1"/>
</dbReference>